<evidence type="ECO:0000313" key="4">
    <source>
        <dbReference type="Proteomes" id="UP001174136"/>
    </source>
</evidence>
<feature type="compositionally biased region" description="Basic and acidic residues" evidence="2">
    <location>
        <begin position="594"/>
        <end position="618"/>
    </location>
</feature>
<dbReference type="AlphaFoldDB" id="A0AA47MM53"/>
<reference evidence="3" key="1">
    <citation type="journal article" date="2023" name="Front. Mar. Sci.">
        <title>A new Merluccius polli reference genome to investigate the effects of global change in West African waters.</title>
        <authorList>
            <person name="Mateo J.L."/>
            <person name="Blanco-Fernandez C."/>
            <person name="Garcia-Vazquez E."/>
            <person name="Machado-Schiaffino G."/>
        </authorList>
    </citation>
    <scope>NUCLEOTIDE SEQUENCE</scope>
    <source>
        <strain evidence="3">C29</strain>
        <tissue evidence="3">Fin</tissue>
    </source>
</reference>
<gene>
    <name evidence="3" type="ORF">N1851_019449</name>
</gene>
<dbReference type="InterPro" id="IPR026523">
    <property type="entry name" value="PNMA"/>
</dbReference>
<dbReference type="InterPro" id="IPR001969">
    <property type="entry name" value="Aspartic_peptidase_AS"/>
</dbReference>
<dbReference type="PROSITE" id="PS00141">
    <property type="entry name" value="ASP_PROTEASE"/>
    <property type="match status" value="1"/>
</dbReference>
<evidence type="ECO:0000256" key="1">
    <source>
        <dbReference type="SAM" id="Coils"/>
    </source>
</evidence>
<protein>
    <submittedName>
        <fullName evidence="3">Uncharacterized protein</fullName>
    </submittedName>
</protein>
<dbReference type="GO" id="GO:0004190">
    <property type="term" value="F:aspartic-type endopeptidase activity"/>
    <property type="evidence" value="ECO:0007669"/>
    <property type="project" value="InterPro"/>
</dbReference>
<dbReference type="EMBL" id="JAOPHQ010003523">
    <property type="protein sequence ID" value="KAK0142620.1"/>
    <property type="molecule type" value="Genomic_DNA"/>
</dbReference>
<dbReference type="Proteomes" id="UP001174136">
    <property type="component" value="Unassembled WGS sequence"/>
</dbReference>
<name>A0AA47MM53_MERPO</name>
<evidence type="ECO:0000256" key="2">
    <source>
        <dbReference type="SAM" id="MobiDB-lite"/>
    </source>
</evidence>
<feature type="region of interest" description="Disordered" evidence="2">
    <location>
        <begin position="592"/>
        <end position="621"/>
    </location>
</feature>
<keyword evidence="4" id="KW-1185">Reference proteome</keyword>
<dbReference type="SUPFAM" id="SSF50630">
    <property type="entry name" value="Acid proteases"/>
    <property type="match status" value="1"/>
</dbReference>
<dbReference type="Gene3D" id="2.40.70.10">
    <property type="entry name" value="Acid Proteases"/>
    <property type="match status" value="1"/>
</dbReference>
<dbReference type="CDD" id="cd00303">
    <property type="entry name" value="retropepsin_like"/>
    <property type="match status" value="1"/>
</dbReference>
<accession>A0AA47MM53</accession>
<feature type="coiled-coil region" evidence="1">
    <location>
        <begin position="12"/>
        <end position="39"/>
    </location>
</feature>
<dbReference type="InterPro" id="IPR021109">
    <property type="entry name" value="Peptidase_aspartic_dom_sf"/>
</dbReference>
<sequence length="710" mass="78833">MSKADHSEEQSSEEETDTIEQLQAKLSELTEKHDKAMEAIATLKTGSNKSYVYVPRERPIQPFSGDPATDGRSVDEFTEEVERVIRARGQSPEEEIDFIISLLRGSALEEIRLCMDGEPKEPSELFTCLREAYAEKRTVAQLLQAFYGRQQRESEDFQEYSHALSQILRLALKRRSDAVSDAKAAVRDQFIEGVRDSALRRELRKMVRDDPQTTLLDVREEAIAWSLEERSCNTKVVKNRKVAGDNIRGDGQCPDKSQEKQSTTLEDIVKVVSEQSKAIGELTIALKEGLALKEKYSKDTGGKPRPKPQFTEDGKPICFKSSSDAKSRAIRGETKGSKTLNRERFLERAVGECREVSVQIGGVPVKCLLDTGSQVSTISESFFRQHLLGKEEDVFPTAQWLKLTAANSLPIPYLGYLELDMEAMGLNIPECGFLVVKDPVVQDPVRGEESATQNKELEQPQAKSFQELVPGLIGMNIIKRCKQLVTAEFDSTLRGELDPGWREAFQRVQTCEVVEKTTMARITGRDTVRVPACSVATIYAKGSKTASEEGVYLLLEPARSPLPGDLAVAPTLVKAASHPEYVVLEEVSCPSLGRGEHSERDDISDGQDRADTESRDCPEPVNVESFKHEPEVETPFPLAQSSCRDKEVTVPVPAPRRTKRANAGAHSNPHHVPRSACNAISLSPDVLSQLLTSMGAVFFREAVKEVRAMN</sequence>
<keyword evidence="1" id="KW-0175">Coiled coil</keyword>
<dbReference type="PANTHER" id="PTHR23095:SF17">
    <property type="entry name" value="PARANEOPLASTIC ANTIGEN MA1"/>
    <property type="match status" value="1"/>
</dbReference>
<comment type="caution">
    <text evidence="3">The sequence shown here is derived from an EMBL/GenBank/DDBJ whole genome shotgun (WGS) entry which is preliminary data.</text>
</comment>
<evidence type="ECO:0000313" key="3">
    <source>
        <dbReference type="EMBL" id="KAK0142620.1"/>
    </source>
</evidence>
<organism evidence="3 4">
    <name type="scientific">Merluccius polli</name>
    <name type="common">Benguela hake</name>
    <name type="synonym">Merluccius cadenati</name>
    <dbReference type="NCBI Taxonomy" id="89951"/>
    <lineage>
        <taxon>Eukaryota</taxon>
        <taxon>Metazoa</taxon>
        <taxon>Chordata</taxon>
        <taxon>Craniata</taxon>
        <taxon>Vertebrata</taxon>
        <taxon>Euteleostomi</taxon>
        <taxon>Actinopterygii</taxon>
        <taxon>Neopterygii</taxon>
        <taxon>Teleostei</taxon>
        <taxon>Neoteleostei</taxon>
        <taxon>Acanthomorphata</taxon>
        <taxon>Zeiogadaria</taxon>
        <taxon>Gadariae</taxon>
        <taxon>Gadiformes</taxon>
        <taxon>Gadoidei</taxon>
        <taxon>Merlucciidae</taxon>
        <taxon>Merluccius</taxon>
    </lineage>
</organism>
<dbReference type="GO" id="GO:0006508">
    <property type="term" value="P:proteolysis"/>
    <property type="evidence" value="ECO:0007669"/>
    <property type="project" value="InterPro"/>
</dbReference>
<dbReference type="PANTHER" id="PTHR23095">
    <property type="entry name" value="PARANEOPLASTIC ANTIGEN"/>
    <property type="match status" value="1"/>
</dbReference>
<feature type="region of interest" description="Disordered" evidence="2">
    <location>
        <begin position="297"/>
        <end position="316"/>
    </location>
</feature>
<proteinExistence type="predicted"/>